<dbReference type="PANTHER" id="PTHR48106">
    <property type="entry name" value="QUINONE OXIDOREDUCTASE PIG3-RELATED"/>
    <property type="match status" value="1"/>
</dbReference>
<dbReference type="SMART" id="SM00829">
    <property type="entry name" value="PKS_ER"/>
    <property type="match status" value="1"/>
</dbReference>
<dbReference type="AlphaFoldDB" id="A0A142BVG7"/>
<keyword evidence="1" id="KW-0521">NADP</keyword>
<dbReference type="EC" id="1.6.5.5" evidence="4"/>
<sequence>MSTLTQAVRVYEHGGVEQLRLEEVEVSPPAAGEIQIQQEAVGLNFIDIYFRTGLYKAPLPHGLGFEGAGIVSAVGEGVTNFKEGDRVAYGQSPLGAYAKVRNIPAKQVVHLPDGIPFEHAAAVMLKGLTVQYLFRQTYRLTKGETILFHAAAGGVGLIACQWAKALGVNLIGTVSNDEKAALAKQYGAWETINYSAENVPARVLELTQGAKVPVVYDGVGKSTWEMSLDCLRPRGLMVSYGNASGPVTGVDLGILAAKGSLFVTRPTVGTHVDTAEKMQAAADELFAHILAGDINVVIDQTYPLSEVAKAQTELAARKTMGATVLIP</sequence>
<dbReference type="SUPFAM" id="SSF50129">
    <property type="entry name" value="GroES-like"/>
    <property type="match status" value="1"/>
</dbReference>
<keyword evidence="2 4" id="KW-0560">Oxidoreductase</keyword>
<dbReference type="InterPro" id="IPR020843">
    <property type="entry name" value="ER"/>
</dbReference>
<evidence type="ECO:0000259" key="3">
    <source>
        <dbReference type="SMART" id="SM00829"/>
    </source>
</evidence>
<dbReference type="GO" id="GO:0005829">
    <property type="term" value="C:cytosol"/>
    <property type="evidence" value="ECO:0007669"/>
    <property type="project" value="TreeGrafter"/>
</dbReference>
<dbReference type="CDD" id="cd05286">
    <property type="entry name" value="QOR2"/>
    <property type="match status" value="1"/>
</dbReference>
<name>A0A142BVG7_9BACT</name>
<dbReference type="InterPro" id="IPR011032">
    <property type="entry name" value="GroES-like_sf"/>
</dbReference>
<gene>
    <name evidence="4" type="primary">qorA</name>
</gene>
<evidence type="ECO:0000313" key="4">
    <source>
        <dbReference type="EMBL" id="AMP42105.1"/>
    </source>
</evidence>
<dbReference type="Pfam" id="PF08240">
    <property type="entry name" value="ADH_N"/>
    <property type="match status" value="1"/>
</dbReference>
<organism evidence="4">
    <name type="scientific">uncultured bacterium IN-01</name>
    <dbReference type="NCBI Taxonomy" id="1805579"/>
    <lineage>
        <taxon>Bacteria</taxon>
        <taxon>environmental samples</taxon>
    </lineage>
</organism>
<dbReference type="GO" id="GO:0003960">
    <property type="term" value="F:quinone reductase (NADPH) activity"/>
    <property type="evidence" value="ECO:0007669"/>
    <property type="project" value="UniProtKB-EC"/>
</dbReference>
<evidence type="ECO:0000256" key="1">
    <source>
        <dbReference type="ARBA" id="ARBA00022857"/>
    </source>
</evidence>
<dbReference type="PROSITE" id="PS01162">
    <property type="entry name" value="QOR_ZETA_CRYSTAL"/>
    <property type="match status" value="1"/>
</dbReference>
<dbReference type="InterPro" id="IPR036291">
    <property type="entry name" value="NAD(P)-bd_dom_sf"/>
</dbReference>
<dbReference type="PANTHER" id="PTHR48106:SF13">
    <property type="entry name" value="QUINONE OXIDOREDUCTASE-RELATED"/>
    <property type="match status" value="1"/>
</dbReference>
<dbReference type="InterPro" id="IPR013154">
    <property type="entry name" value="ADH-like_N"/>
</dbReference>
<dbReference type="GO" id="GO:0035925">
    <property type="term" value="F:mRNA 3'-UTR AU-rich region binding"/>
    <property type="evidence" value="ECO:0007669"/>
    <property type="project" value="TreeGrafter"/>
</dbReference>
<dbReference type="GO" id="GO:0070402">
    <property type="term" value="F:NADPH binding"/>
    <property type="evidence" value="ECO:0007669"/>
    <property type="project" value="TreeGrafter"/>
</dbReference>
<dbReference type="Gene3D" id="3.90.180.10">
    <property type="entry name" value="Medium-chain alcohol dehydrogenases, catalytic domain"/>
    <property type="match status" value="1"/>
</dbReference>
<dbReference type="Pfam" id="PF00107">
    <property type="entry name" value="ADH_zinc_N"/>
    <property type="match status" value="1"/>
</dbReference>
<dbReference type="NCBIfam" id="NF008024">
    <property type="entry name" value="PRK10754.1"/>
    <property type="match status" value="1"/>
</dbReference>
<protein>
    <submittedName>
        <fullName evidence="4">Quinone oxidoreductase 1</fullName>
        <ecNumber evidence="4">1.6.5.5</ecNumber>
    </submittedName>
</protein>
<dbReference type="InterPro" id="IPR013149">
    <property type="entry name" value="ADH-like_C"/>
</dbReference>
<dbReference type="Gene3D" id="3.40.50.720">
    <property type="entry name" value="NAD(P)-binding Rossmann-like Domain"/>
    <property type="match status" value="1"/>
</dbReference>
<dbReference type="InterPro" id="IPR047618">
    <property type="entry name" value="QOR-like"/>
</dbReference>
<proteinExistence type="predicted"/>
<dbReference type="FunFam" id="3.40.50.720:FF:000053">
    <property type="entry name" value="Quinone oxidoreductase 1"/>
    <property type="match status" value="1"/>
</dbReference>
<dbReference type="EMBL" id="KU736866">
    <property type="protein sequence ID" value="AMP42105.1"/>
    <property type="molecule type" value="Genomic_DNA"/>
</dbReference>
<dbReference type="SUPFAM" id="SSF51735">
    <property type="entry name" value="NAD(P)-binding Rossmann-fold domains"/>
    <property type="match status" value="1"/>
</dbReference>
<reference evidence="4" key="2">
    <citation type="submission" date="2016-02" db="EMBL/GenBank/DDBJ databases">
        <authorList>
            <person name="Wen L."/>
            <person name="He K."/>
            <person name="Yang H."/>
        </authorList>
    </citation>
    <scope>NUCLEOTIDE SEQUENCE</scope>
</reference>
<accession>A0A142BVG7</accession>
<evidence type="ECO:0000256" key="2">
    <source>
        <dbReference type="ARBA" id="ARBA00023002"/>
    </source>
</evidence>
<reference evidence="4" key="1">
    <citation type="journal article" date="2016" name="Appl. Environ. Microbiol.">
        <title>Diversity of the Tetracycline Mobilome within a Chinese Pig Manure Sample.</title>
        <authorList>
            <person name="Leclercq S.O."/>
            <person name="Wang C."/>
            <person name="Zhu Y."/>
            <person name="Wu H."/>
            <person name="Du X."/>
            <person name="Liu Z."/>
            <person name="Feng J."/>
        </authorList>
    </citation>
    <scope>NUCLEOTIDE SEQUENCE</scope>
</reference>
<dbReference type="GO" id="GO:0008270">
    <property type="term" value="F:zinc ion binding"/>
    <property type="evidence" value="ECO:0007669"/>
    <property type="project" value="InterPro"/>
</dbReference>
<dbReference type="InterPro" id="IPR002364">
    <property type="entry name" value="Quin_OxRdtase/zeta-crystal_CS"/>
</dbReference>
<feature type="domain" description="Enoyl reductase (ER)" evidence="3">
    <location>
        <begin position="14"/>
        <end position="325"/>
    </location>
</feature>